<dbReference type="AlphaFoldDB" id="A0A6A7AXG5"/>
<feature type="compositionally biased region" description="Basic and acidic residues" evidence="1">
    <location>
        <begin position="682"/>
        <end position="718"/>
    </location>
</feature>
<feature type="compositionally biased region" description="Low complexity" evidence="1">
    <location>
        <begin position="476"/>
        <end position="493"/>
    </location>
</feature>
<dbReference type="EMBL" id="MU006325">
    <property type="protein sequence ID" value="KAF2847504.1"/>
    <property type="molecule type" value="Genomic_DNA"/>
</dbReference>
<dbReference type="InterPro" id="IPR013941">
    <property type="entry name" value="ZDS1_C"/>
</dbReference>
<feature type="region of interest" description="Disordered" evidence="1">
    <location>
        <begin position="176"/>
        <end position="206"/>
    </location>
</feature>
<feature type="compositionally biased region" description="Low complexity" evidence="1">
    <location>
        <begin position="832"/>
        <end position="871"/>
    </location>
</feature>
<dbReference type="GO" id="GO:0010971">
    <property type="term" value="P:positive regulation of G2/M transition of mitotic cell cycle"/>
    <property type="evidence" value="ECO:0007669"/>
    <property type="project" value="TreeGrafter"/>
</dbReference>
<feature type="compositionally biased region" description="Polar residues" evidence="1">
    <location>
        <begin position="916"/>
        <end position="941"/>
    </location>
</feature>
<protein>
    <recommendedName>
        <fullName evidence="2">Protein Zds1 C-terminal domain-containing protein</fullName>
    </recommendedName>
</protein>
<evidence type="ECO:0000256" key="1">
    <source>
        <dbReference type="SAM" id="MobiDB-lite"/>
    </source>
</evidence>
<dbReference type="GO" id="GO:0030010">
    <property type="term" value="P:establishment of cell polarity"/>
    <property type="evidence" value="ECO:0007669"/>
    <property type="project" value="TreeGrafter"/>
</dbReference>
<feature type="compositionally biased region" description="Polar residues" evidence="1">
    <location>
        <begin position="105"/>
        <end position="120"/>
    </location>
</feature>
<dbReference type="GO" id="GO:0005737">
    <property type="term" value="C:cytoplasm"/>
    <property type="evidence" value="ECO:0007669"/>
    <property type="project" value="TreeGrafter"/>
</dbReference>
<feature type="compositionally biased region" description="Polar residues" evidence="1">
    <location>
        <begin position="880"/>
        <end position="890"/>
    </location>
</feature>
<feature type="compositionally biased region" description="Basic and acidic residues" evidence="1">
    <location>
        <begin position="601"/>
        <end position="621"/>
    </location>
</feature>
<dbReference type="PANTHER" id="PTHR28089">
    <property type="entry name" value="PROTEIN ZDS1-RELATED"/>
    <property type="match status" value="1"/>
</dbReference>
<feature type="compositionally biased region" description="Basic and acidic residues" evidence="1">
    <location>
        <begin position="1"/>
        <end position="13"/>
    </location>
</feature>
<accession>A0A6A7AXG5</accession>
<keyword evidence="4" id="KW-1185">Reference proteome</keyword>
<feature type="compositionally biased region" description="Basic residues" evidence="1">
    <location>
        <begin position="348"/>
        <end position="359"/>
    </location>
</feature>
<feature type="compositionally biased region" description="Polar residues" evidence="1">
    <location>
        <begin position="383"/>
        <end position="394"/>
    </location>
</feature>
<dbReference type="PANTHER" id="PTHR28089:SF1">
    <property type="entry name" value="PROTEIN ZDS1-RELATED"/>
    <property type="match status" value="1"/>
</dbReference>
<feature type="region of interest" description="Disordered" evidence="1">
    <location>
        <begin position="817"/>
        <end position="960"/>
    </location>
</feature>
<feature type="compositionally biased region" description="Low complexity" evidence="1">
    <location>
        <begin position="891"/>
        <end position="905"/>
    </location>
</feature>
<feature type="compositionally biased region" description="Basic and acidic residues" evidence="1">
    <location>
        <begin position="318"/>
        <end position="333"/>
    </location>
</feature>
<evidence type="ECO:0000259" key="2">
    <source>
        <dbReference type="SMART" id="SM01327"/>
    </source>
</evidence>
<feature type="compositionally biased region" description="Pro residues" evidence="1">
    <location>
        <begin position="82"/>
        <end position="91"/>
    </location>
</feature>
<proteinExistence type="predicted"/>
<dbReference type="Proteomes" id="UP000799423">
    <property type="component" value="Unassembled WGS sequence"/>
</dbReference>
<sequence>MAHNRAKELDRLYQMRHPPRGRGHVPQISISDDSHHVTEAIGDMYGGDSDTESSRRISRPLSFVPSPNGDSIQSFGAFEPFDPFPGSPPARSPLRPQMAQEKPATPTSPNGGSSIPQKRSSIGRGVPNGQMSPPLSRSNSGTASQHFPLNDLDYESSPAGLAQELSNLQAIRRMSMGVNNADPDLPSFNSSSSPPGSPPAIDDEDESKLFWVPARLHPELAPMEFKTFIEEKVDKIRRRSGDADSLSPDSAVGRQGSGGGLRRKKSMLSRQIDTGSGYKDGADRLEGKRSGAQANGGLPDLQEIEHVHEDPTAMVERMSGDSKRSGSADRDMPIVRGSKLGGLGTLKRSTHTTYRRGSLRKGGPPLSRRLASGRQADTDTEESPSTSPVYTSSETPPPLPVQRVQSEPVNGSFESGSNFSRPQRRRSPPGLEQERPGSAQDHSGPAAVAPKPEERTSPQPRQFHSRIASNGRTTAPLPGYNPQQQQQVPQIIETPPPQDQDRRQYQLPERHSSRQPPPQVQQQPTGPRTYNQPQQQAQPQLQQQQQQQRQPPANRQNRHVQAAQASPIKPAQSFDDLVSHPSPLPGNANRVDNLSIIPNLPEEKKSDKKSKDKKDSSEGPRKTSWGWLVGGDKDKERDKKEKEEKEKESAKKVKNKLSKPQEKGHDDTRLDLLQTSIQGGGRGRESVVLDREAIKLEEERKKESNRKTSSDGKKEKEPGLLSTIFGGGKKKSEKDSSHKKTASRGLSPEPPQRVLKPDIDYNWTRFSILEERAIYRMAHIKLANPRRELYSQVLLSNFMYSYLAKVQQMHPQISIGNSKQARLAQKKEPTAQQSQQQQQPPQPQQQPQQPQPQQQAQPEEFAQYQRYQQQQNEQSDNKSNEWPSYQSQDPNQPQQNGHRQQQGNGYDQSPRDSHHSNYSANGAKSYSVANSQNYLGQSSKSGHNHYSDSDQSSRADDDMW</sequence>
<feature type="compositionally biased region" description="Basic and acidic residues" evidence="1">
    <location>
        <begin position="945"/>
        <end position="960"/>
    </location>
</feature>
<feature type="region of interest" description="Disordered" evidence="1">
    <location>
        <begin position="1"/>
        <end position="160"/>
    </location>
</feature>
<feature type="compositionally biased region" description="Low complexity" evidence="1">
    <location>
        <begin position="520"/>
        <end position="555"/>
    </location>
</feature>
<dbReference type="Pfam" id="PF08632">
    <property type="entry name" value="Zds_C"/>
    <property type="match status" value="1"/>
</dbReference>
<gene>
    <name evidence="3" type="ORF">T440DRAFT_193906</name>
</gene>
<feature type="compositionally biased region" description="Basic and acidic residues" evidence="1">
    <location>
        <begin position="280"/>
        <end position="289"/>
    </location>
</feature>
<feature type="compositionally biased region" description="Low complexity" evidence="1">
    <location>
        <begin position="183"/>
        <end position="194"/>
    </location>
</feature>
<dbReference type="OrthoDB" id="5589766at2759"/>
<name>A0A6A7AXG5_9PLEO</name>
<feature type="compositionally biased region" description="Polar residues" evidence="1">
    <location>
        <begin position="129"/>
        <end position="147"/>
    </location>
</feature>
<feature type="compositionally biased region" description="Basic and acidic residues" evidence="1">
    <location>
        <begin position="659"/>
        <end position="670"/>
    </location>
</feature>
<evidence type="ECO:0000313" key="3">
    <source>
        <dbReference type="EMBL" id="KAF2847504.1"/>
    </source>
</evidence>
<feature type="compositionally biased region" description="Basic and acidic residues" evidence="1">
    <location>
        <begin position="499"/>
        <end position="512"/>
    </location>
</feature>
<feature type="domain" description="Protein Zds1 C-terminal" evidence="2">
    <location>
        <begin position="755"/>
        <end position="807"/>
    </location>
</feature>
<dbReference type="InterPro" id="IPR040206">
    <property type="entry name" value="Zds1/2"/>
</dbReference>
<feature type="compositionally biased region" description="Polar residues" evidence="1">
    <location>
        <begin position="403"/>
        <end position="421"/>
    </location>
</feature>
<feature type="region of interest" description="Disordered" evidence="1">
    <location>
        <begin position="237"/>
        <end position="756"/>
    </location>
</feature>
<reference evidence="3" key="1">
    <citation type="submission" date="2020-01" db="EMBL/GenBank/DDBJ databases">
        <authorList>
            <consortium name="DOE Joint Genome Institute"/>
            <person name="Haridas S."/>
            <person name="Albert R."/>
            <person name="Binder M."/>
            <person name="Bloem J."/>
            <person name="Labutti K."/>
            <person name="Salamov A."/>
            <person name="Andreopoulos B."/>
            <person name="Baker S.E."/>
            <person name="Barry K."/>
            <person name="Bills G."/>
            <person name="Bluhm B.H."/>
            <person name="Cannon C."/>
            <person name="Castanera R."/>
            <person name="Culley D.E."/>
            <person name="Daum C."/>
            <person name="Ezra D."/>
            <person name="Gonzalez J.B."/>
            <person name="Henrissat B."/>
            <person name="Kuo A."/>
            <person name="Liang C."/>
            <person name="Lipzen A."/>
            <person name="Lutzoni F."/>
            <person name="Magnuson J."/>
            <person name="Mondo S."/>
            <person name="Nolan M."/>
            <person name="Ohm R."/>
            <person name="Pangilinan J."/>
            <person name="Park H.-J."/>
            <person name="Ramirez L."/>
            <person name="Alfaro M."/>
            <person name="Sun H."/>
            <person name="Tritt A."/>
            <person name="Yoshinaga Y."/>
            <person name="Zwiers L.-H."/>
            <person name="Turgeon B.G."/>
            <person name="Goodwin S.B."/>
            <person name="Spatafora J.W."/>
            <person name="Crous P.W."/>
            <person name="Grigoriev I.V."/>
        </authorList>
    </citation>
    <scope>NUCLEOTIDE SEQUENCE</scope>
    <source>
        <strain evidence="3">IPT5</strain>
    </source>
</reference>
<feature type="compositionally biased region" description="Basic and acidic residues" evidence="1">
    <location>
        <begin position="631"/>
        <end position="651"/>
    </location>
</feature>
<feature type="compositionally biased region" description="Polar residues" evidence="1">
    <location>
        <begin position="457"/>
        <end position="473"/>
    </location>
</feature>
<dbReference type="SMART" id="SM01327">
    <property type="entry name" value="Zds_C"/>
    <property type="match status" value="1"/>
</dbReference>
<organism evidence="3 4">
    <name type="scientific">Plenodomus tracheiphilus IPT5</name>
    <dbReference type="NCBI Taxonomy" id="1408161"/>
    <lineage>
        <taxon>Eukaryota</taxon>
        <taxon>Fungi</taxon>
        <taxon>Dikarya</taxon>
        <taxon>Ascomycota</taxon>
        <taxon>Pezizomycotina</taxon>
        <taxon>Dothideomycetes</taxon>
        <taxon>Pleosporomycetidae</taxon>
        <taxon>Pleosporales</taxon>
        <taxon>Pleosporineae</taxon>
        <taxon>Leptosphaeriaceae</taxon>
        <taxon>Plenodomus</taxon>
    </lineage>
</organism>
<evidence type="ECO:0000313" key="4">
    <source>
        <dbReference type="Proteomes" id="UP000799423"/>
    </source>
</evidence>